<accession>A0A401P230</accession>
<dbReference type="GO" id="GO:0047024">
    <property type="term" value="F:5-alpha-androstane-3-beta,17-beta-diol dehydrogenase (NADP+) activity"/>
    <property type="evidence" value="ECO:0007669"/>
    <property type="project" value="UniProtKB-EC"/>
</dbReference>
<evidence type="ECO:0000256" key="9">
    <source>
        <dbReference type="ARBA" id="ARBA00023027"/>
    </source>
</evidence>
<comment type="pathway">
    <text evidence="13">Steroid biosynthesis; zymosterol biosynthesis; zymosterol from lanosterol: step 5/6.</text>
</comment>
<proteinExistence type="inferred from homology"/>
<keyword evidence="34" id="KW-1185">Reference proteome</keyword>
<evidence type="ECO:0000256" key="21">
    <source>
        <dbReference type="ARBA" id="ARBA00051929"/>
    </source>
</evidence>
<evidence type="ECO:0000256" key="23">
    <source>
        <dbReference type="ARBA" id="ARBA00052448"/>
    </source>
</evidence>
<dbReference type="GO" id="GO:0006703">
    <property type="term" value="P:estrogen biosynthetic process"/>
    <property type="evidence" value="ECO:0007669"/>
    <property type="project" value="UniProtKB-ARBA"/>
</dbReference>
<dbReference type="SUPFAM" id="SSF51735">
    <property type="entry name" value="NAD(P)-binding Rossmann-fold domains"/>
    <property type="match status" value="1"/>
</dbReference>
<dbReference type="EC" id="1.1.1.210" evidence="27"/>
<keyword evidence="5" id="KW-0521">NADP</keyword>
<dbReference type="GO" id="GO:0004303">
    <property type="term" value="F:estradiol 17-beta-dehydrogenase [NAD(P)+] activity"/>
    <property type="evidence" value="ECO:0007669"/>
    <property type="project" value="UniProtKB-EC"/>
</dbReference>
<evidence type="ECO:0000256" key="31">
    <source>
        <dbReference type="ARBA" id="ARBA00083156"/>
    </source>
</evidence>
<evidence type="ECO:0000256" key="7">
    <source>
        <dbReference type="ARBA" id="ARBA00022989"/>
    </source>
</evidence>
<evidence type="ECO:0000256" key="26">
    <source>
        <dbReference type="ARBA" id="ARBA00063141"/>
    </source>
</evidence>
<comment type="catalytic activity">
    <reaction evidence="23">
        <text>4alpha-methyl-5alpha-cholest-8-en-3-one + NADPH + H(+) = 4alpha-methyl-5alpha-cholest-8-en-3beta-ol + NADP(+)</text>
        <dbReference type="Rhea" id="RHEA:46832"/>
        <dbReference type="ChEBI" id="CHEBI:15378"/>
        <dbReference type="ChEBI" id="CHEBI:57783"/>
        <dbReference type="ChEBI" id="CHEBI:58349"/>
        <dbReference type="ChEBI" id="CHEBI:87050"/>
        <dbReference type="ChEBI" id="CHEBI:87051"/>
    </reaction>
    <physiologicalReaction direction="left-to-right" evidence="23">
        <dbReference type="Rhea" id="RHEA:46833"/>
    </physiologicalReaction>
</comment>
<dbReference type="EMBL" id="BFAA01002996">
    <property type="protein sequence ID" value="GCB67160.1"/>
    <property type="molecule type" value="Genomic_DNA"/>
</dbReference>
<comment type="catalytic activity">
    <reaction evidence="25">
        <text>zymosterone + NADPH + H(+) = zymosterol + NADP(+)</text>
        <dbReference type="Rhea" id="RHEA:33459"/>
        <dbReference type="ChEBI" id="CHEBI:15378"/>
        <dbReference type="ChEBI" id="CHEBI:18252"/>
        <dbReference type="ChEBI" id="CHEBI:52386"/>
        <dbReference type="ChEBI" id="CHEBI:57783"/>
        <dbReference type="ChEBI" id="CHEBI:58349"/>
    </reaction>
    <physiologicalReaction direction="left-to-right" evidence="25">
        <dbReference type="Rhea" id="RHEA:33460"/>
    </physiologicalReaction>
</comment>
<comment type="similarity">
    <text evidence="14">Belongs to the short-chain dehydrogenases/reductases (SDR) family. ERG27 subfamily.</text>
</comment>
<gene>
    <name evidence="33" type="ORF">scyTo_0008003</name>
</gene>
<dbReference type="InterPro" id="IPR002347">
    <property type="entry name" value="SDR_fam"/>
</dbReference>
<keyword evidence="7" id="KW-1133">Transmembrane helix</keyword>
<keyword evidence="10" id="KW-0443">Lipid metabolism</keyword>
<evidence type="ECO:0000256" key="1">
    <source>
        <dbReference type="ARBA" id="ARBA00004389"/>
    </source>
</evidence>
<evidence type="ECO:0000256" key="22">
    <source>
        <dbReference type="ARBA" id="ARBA00052439"/>
    </source>
</evidence>
<dbReference type="OrthoDB" id="9989144at2759"/>
<comment type="catalytic activity">
    <reaction evidence="20">
        <text>5alpha-androstane-3beta,17beta-diol + NADP(+) = 17beta-hydroxy-5alpha-androstan-3-one + NADPH + H(+)</text>
        <dbReference type="Rhea" id="RHEA:16297"/>
        <dbReference type="ChEBI" id="CHEBI:15378"/>
        <dbReference type="ChEBI" id="CHEBI:16330"/>
        <dbReference type="ChEBI" id="CHEBI:18329"/>
        <dbReference type="ChEBI" id="CHEBI:57783"/>
        <dbReference type="ChEBI" id="CHEBI:58349"/>
        <dbReference type="EC" id="1.1.1.210"/>
    </reaction>
    <physiologicalReaction direction="right-to-left" evidence="20">
        <dbReference type="Rhea" id="RHEA:16299"/>
    </physiologicalReaction>
</comment>
<evidence type="ECO:0000256" key="12">
    <source>
        <dbReference type="ARBA" id="ARBA00023180"/>
    </source>
</evidence>
<name>A0A401P230_SCYTO</name>
<dbReference type="GO" id="GO:0005789">
    <property type="term" value="C:endoplasmic reticulum membrane"/>
    <property type="evidence" value="ECO:0007669"/>
    <property type="project" value="UniProtKB-SubCell"/>
</dbReference>
<dbReference type="PRINTS" id="PR00081">
    <property type="entry name" value="GDHRDH"/>
</dbReference>
<comment type="catalytic activity">
    <reaction evidence="24">
        <text>17beta-estradiol + NADP(+) = estrone + NADPH + H(+)</text>
        <dbReference type="Rhea" id="RHEA:24616"/>
        <dbReference type="ChEBI" id="CHEBI:15378"/>
        <dbReference type="ChEBI" id="CHEBI:16469"/>
        <dbReference type="ChEBI" id="CHEBI:17263"/>
        <dbReference type="ChEBI" id="CHEBI:57783"/>
        <dbReference type="ChEBI" id="CHEBI:58349"/>
        <dbReference type="EC" id="1.1.1.62"/>
    </reaction>
    <physiologicalReaction direction="right-to-left" evidence="24">
        <dbReference type="Rhea" id="RHEA:24618"/>
    </physiologicalReaction>
</comment>
<keyword evidence="2" id="KW-0444">Lipid biosynthesis</keyword>
<evidence type="ECO:0000256" key="20">
    <source>
        <dbReference type="ARBA" id="ARBA00051795"/>
    </source>
</evidence>
<evidence type="ECO:0000256" key="6">
    <source>
        <dbReference type="ARBA" id="ARBA00022955"/>
    </source>
</evidence>
<evidence type="ECO:0000256" key="27">
    <source>
        <dbReference type="ARBA" id="ARBA00066807"/>
    </source>
</evidence>
<keyword evidence="4" id="KW-0256">Endoplasmic reticulum</keyword>
<dbReference type="InterPro" id="IPR036291">
    <property type="entry name" value="NAD(P)-bd_dom_sf"/>
</dbReference>
<comment type="catalytic activity">
    <reaction evidence="22">
        <text>4alpha-methyl-5alpha-cholest-7-en-3beta-ol + NADP(+) = 4alpha-methyl-5alpha-cholest-7-en-3-one + NADPH + H(+)</text>
        <dbReference type="Rhea" id="RHEA:18409"/>
        <dbReference type="ChEBI" id="CHEBI:15378"/>
        <dbReference type="ChEBI" id="CHEBI:16495"/>
        <dbReference type="ChEBI" id="CHEBI:18378"/>
        <dbReference type="ChEBI" id="CHEBI:57783"/>
        <dbReference type="ChEBI" id="CHEBI:58349"/>
        <dbReference type="EC" id="1.1.1.270"/>
    </reaction>
    <physiologicalReaction direction="right-to-left" evidence="22">
        <dbReference type="Rhea" id="RHEA:18411"/>
    </physiologicalReaction>
</comment>
<evidence type="ECO:0000256" key="15">
    <source>
        <dbReference type="ARBA" id="ARBA00023621"/>
    </source>
</evidence>
<sequence>MAAEEVAGPRATDARRVVLVTGANSGIGLALCERILSEDNQIHLCMACRNMQKAEAAKSELQLSHPGADISLLKIDVGNINSVIQAAQEIRQRYQHVDYLYLNAGIMLNPHFSLKAFLSSLLSRKVFTMFQTGEGLLTQEDWLTDDGLQQVFMTNVFGHFLLIRNLEPVLGQAGCTSQVVWTSSSNARKSAFNLTDYQHSQGQESYSSSKYATDLLNVGLNKHYNSKGLFSSVVCPGLVLTNLTYGIFPPVLWTLITPIMWLIRVFMNSFTLSPYNGTEALVWLFTQKPESLDPMVKYLSCTSGFGNNYVTSCKMDVDVETAEIFYQELLKLEGKMKEKSDVTGDHS</sequence>
<evidence type="ECO:0000256" key="10">
    <source>
        <dbReference type="ARBA" id="ARBA00023098"/>
    </source>
</evidence>
<evidence type="ECO:0000256" key="17">
    <source>
        <dbReference type="ARBA" id="ARBA00037929"/>
    </source>
</evidence>
<evidence type="ECO:0000313" key="33">
    <source>
        <dbReference type="EMBL" id="GCB67160.1"/>
    </source>
</evidence>
<dbReference type="EC" id="1.1.1.62" evidence="16"/>
<dbReference type="GO" id="GO:0000253">
    <property type="term" value="F:3-beta-hydroxysteroid 3-dehydrogenase (NADP+) activity"/>
    <property type="evidence" value="ECO:0007669"/>
    <property type="project" value="UniProtKB-EC"/>
</dbReference>
<evidence type="ECO:0000256" key="30">
    <source>
        <dbReference type="ARBA" id="ARBA00081545"/>
    </source>
</evidence>
<keyword evidence="8" id="KW-0560">Oxidoreductase</keyword>
<keyword evidence="9" id="KW-0520">NAD</keyword>
<evidence type="ECO:0000313" key="34">
    <source>
        <dbReference type="Proteomes" id="UP000288216"/>
    </source>
</evidence>
<dbReference type="PANTHER" id="PTHR44442">
    <property type="entry name" value="3-KETO-STEROID REDUCTASE"/>
    <property type="match status" value="1"/>
</dbReference>
<comment type="catalytic activity">
    <reaction evidence="21">
        <text>a 3beta-hydroxysteroid + NADP(+) = a 3-oxosteroid + NADPH + H(+)</text>
        <dbReference type="Rhea" id="RHEA:34787"/>
        <dbReference type="ChEBI" id="CHEBI:15378"/>
        <dbReference type="ChEBI" id="CHEBI:36836"/>
        <dbReference type="ChEBI" id="CHEBI:47788"/>
        <dbReference type="ChEBI" id="CHEBI:57783"/>
        <dbReference type="ChEBI" id="CHEBI:58349"/>
        <dbReference type="EC" id="1.1.1.270"/>
    </reaction>
    <physiologicalReaction direction="right-to-left" evidence="21">
        <dbReference type="Rhea" id="RHEA:34789"/>
    </physiologicalReaction>
</comment>
<dbReference type="InterPro" id="IPR052834">
    <property type="entry name" value="3KSR/17beta-HSD"/>
</dbReference>
<keyword evidence="6" id="KW-0752">Steroid biosynthesis</keyword>
<dbReference type="Proteomes" id="UP000288216">
    <property type="component" value="Unassembled WGS sequence"/>
</dbReference>
<evidence type="ECO:0000256" key="14">
    <source>
        <dbReference type="ARBA" id="ARBA00023593"/>
    </source>
</evidence>
<dbReference type="FunFam" id="3.40.50.720:FF:000289">
    <property type="entry name" value="Hydroxysteroid 17-beta dehydrogenase 7"/>
    <property type="match status" value="1"/>
</dbReference>
<evidence type="ECO:0000256" key="24">
    <source>
        <dbReference type="ARBA" id="ARBA00052450"/>
    </source>
</evidence>
<dbReference type="AlphaFoldDB" id="A0A401P230"/>
<comment type="subunit">
    <text evidence="26">Binds to the short form of prolactin receptor.</text>
</comment>
<dbReference type="STRING" id="75743.A0A401P230"/>
<evidence type="ECO:0000256" key="11">
    <source>
        <dbReference type="ARBA" id="ARBA00023136"/>
    </source>
</evidence>
<evidence type="ECO:0000256" key="8">
    <source>
        <dbReference type="ARBA" id="ARBA00023002"/>
    </source>
</evidence>
<evidence type="ECO:0000256" key="13">
    <source>
        <dbReference type="ARBA" id="ARBA00023589"/>
    </source>
</evidence>
<evidence type="ECO:0000256" key="25">
    <source>
        <dbReference type="ARBA" id="ARBA00052561"/>
    </source>
</evidence>
<evidence type="ECO:0000256" key="4">
    <source>
        <dbReference type="ARBA" id="ARBA00022824"/>
    </source>
</evidence>
<keyword evidence="3" id="KW-0812">Transmembrane</keyword>
<evidence type="ECO:0000256" key="19">
    <source>
        <dbReference type="ARBA" id="ARBA00050673"/>
    </source>
</evidence>
<evidence type="ECO:0000256" key="29">
    <source>
        <dbReference type="ARBA" id="ARBA00077091"/>
    </source>
</evidence>
<evidence type="ECO:0000256" key="16">
    <source>
        <dbReference type="ARBA" id="ARBA00024072"/>
    </source>
</evidence>
<evidence type="ECO:0000256" key="5">
    <source>
        <dbReference type="ARBA" id="ARBA00022857"/>
    </source>
</evidence>
<dbReference type="Pfam" id="PF00106">
    <property type="entry name" value="adh_short"/>
    <property type="match status" value="1"/>
</dbReference>
<keyword evidence="11" id="KW-0472">Membrane</keyword>
<protein>
    <recommendedName>
        <fullName evidence="28">3-keto-steroid reductase/17-beta-hydroxysteroid dehydrogenase 7</fullName>
        <ecNumber evidence="27">1.1.1.210</ecNumber>
        <ecNumber evidence="15">1.1.1.270</ecNumber>
        <ecNumber evidence="16">1.1.1.62</ecNumber>
    </recommendedName>
    <alternativeName>
        <fullName evidence="30">17-beta-hydroxysteroid dehydrogenase 7</fullName>
    </alternativeName>
    <alternativeName>
        <fullName evidence="31">3-keto-steroid reductase</fullName>
    </alternativeName>
    <alternativeName>
        <fullName evidence="29">Dihydrotestosterone oxidoreductase</fullName>
    </alternativeName>
    <alternativeName>
        <fullName evidence="32">Estradiol 17-beta-dehydrogenase 7</fullName>
    </alternativeName>
</protein>
<comment type="catalytic activity">
    <reaction evidence="18">
        <text>3-dehydro-4alpha-methylzymosterol + NADPH + H(+) = 4alpha-methylzymosterol + NADP(+)</text>
        <dbReference type="Rhea" id="RHEA:36379"/>
        <dbReference type="ChEBI" id="CHEBI:1949"/>
        <dbReference type="ChEBI" id="CHEBI:15378"/>
        <dbReference type="ChEBI" id="CHEBI:57783"/>
        <dbReference type="ChEBI" id="CHEBI:58349"/>
        <dbReference type="ChEBI" id="CHEBI:136486"/>
        <dbReference type="EC" id="1.1.1.270"/>
    </reaction>
    <physiologicalReaction direction="left-to-right" evidence="18">
        <dbReference type="Rhea" id="RHEA:36380"/>
    </physiologicalReaction>
</comment>
<dbReference type="Gene3D" id="3.40.50.720">
    <property type="entry name" value="NAD(P)-binding Rossmann-like Domain"/>
    <property type="match status" value="1"/>
</dbReference>
<evidence type="ECO:0000256" key="18">
    <source>
        <dbReference type="ARBA" id="ARBA00048246"/>
    </source>
</evidence>
<dbReference type="OMA" id="WHNIDGY"/>
<comment type="subcellular location">
    <subcellularLocation>
        <location evidence="1">Endoplasmic reticulum membrane</location>
        <topology evidence="1">Single-pass membrane protein</topology>
    </subcellularLocation>
</comment>
<keyword evidence="12" id="KW-0325">Glycoprotein</keyword>
<comment type="pathway">
    <text evidence="17">Steroid biosynthesis; estrogen biosynthesis.</text>
</comment>
<dbReference type="EC" id="1.1.1.270" evidence="15"/>
<evidence type="ECO:0000256" key="32">
    <source>
        <dbReference type="ARBA" id="ARBA00083257"/>
    </source>
</evidence>
<evidence type="ECO:0000256" key="3">
    <source>
        <dbReference type="ARBA" id="ARBA00022692"/>
    </source>
</evidence>
<comment type="catalytic activity">
    <reaction evidence="19">
        <text>5alpha-cholest-8-en-3-one + NADPH + H(+) = 5alpha-cholest-8-en-3beta-ol + NADP(+)</text>
        <dbReference type="Rhea" id="RHEA:46852"/>
        <dbReference type="ChEBI" id="CHEBI:15378"/>
        <dbReference type="ChEBI" id="CHEBI:16608"/>
        <dbReference type="ChEBI" id="CHEBI:57783"/>
        <dbReference type="ChEBI" id="CHEBI:58349"/>
        <dbReference type="ChEBI" id="CHEBI:87056"/>
    </reaction>
    <physiologicalReaction direction="left-to-right" evidence="19">
        <dbReference type="Rhea" id="RHEA:46853"/>
    </physiologicalReaction>
</comment>
<reference evidence="33 34" key="1">
    <citation type="journal article" date="2018" name="Nat. Ecol. Evol.">
        <title>Shark genomes provide insights into elasmobranch evolution and the origin of vertebrates.</title>
        <authorList>
            <person name="Hara Y"/>
            <person name="Yamaguchi K"/>
            <person name="Onimaru K"/>
            <person name="Kadota M"/>
            <person name="Koyanagi M"/>
            <person name="Keeley SD"/>
            <person name="Tatsumi K"/>
            <person name="Tanaka K"/>
            <person name="Motone F"/>
            <person name="Kageyama Y"/>
            <person name="Nozu R"/>
            <person name="Adachi N"/>
            <person name="Nishimura O"/>
            <person name="Nakagawa R"/>
            <person name="Tanegashima C"/>
            <person name="Kiyatake I"/>
            <person name="Matsumoto R"/>
            <person name="Murakumo K"/>
            <person name="Nishida K"/>
            <person name="Terakita A"/>
            <person name="Kuratani S"/>
            <person name="Sato K"/>
            <person name="Hyodo S Kuraku.S."/>
        </authorList>
    </citation>
    <scope>NUCLEOTIDE SEQUENCE [LARGE SCALE GENOMIC DNA]</scope>
</reference>
<evidence type="ECO:0000256" key="2">
    <source>
        <dbReference type="ARBA" id="ARBA00022516"/>
    </source>
</evidence>
<comment type="caution">
    <text evidence="33">The sequence shown here is derived from an EMBL/GenBank/DDBJ whole genome shotgun (WGS) entry which is preliminary data.</text>
</comment>
<dbReference type="PANTHER" id="PTHR44442:SF1">
    <property type="entry name" value="3-KETO-STEROID REDUCTASE_17-BETA-HYDROXYSTEROID DEHYDROGENASE 7"/>
    <property type="match status" value="1"/>
</dbReference>
<dbReference type="GO" id="GO:0006695">
    <property type="term" value="P:cholesterol biosynthetic process"/>
    <property type="evidence" value="ECO:0007669"/>
    <property type="project" value="TreeGrafter"/>
</dbReference>
<organism evidence="33 34">
    <name type="scientific">Scyliorhinus torazame</name>
    <name type="common">Cloudy catshark</name>
    <name type="synonym">Catulus torazame</name>
    <dbReference type="NCBI Taxonomy" id="75743"/>
    <lineage>
        <taxon>Eukaryota</taxon>
        <taxon>Metazoa</taxon>
        <taxon>Chordata</taxon>
        <taxon>Craniata</taxon>
        <taxon>Vertebrata</taxon>
        <taxon>Chondrichthyes</taxon>
        <taxon>Elasmobranchii</taxon>
        <taxon>Galeomorphii</taxon>
        <taxon>Galeoidea</taxon>
        <taxon>Carcharhiniformes</taxon>
        <taxon>Scyliorhinidae</taxon>
        <taxon>Scyliorhinus</taxon>
    </lineage>
</organism>
<evidence type="ECO:0000256" key="28">
    <source>
        <dbReference type="ARBA" id="ARBA00071031"/>
    </source>
</evidence>